<comment type="caution">
    <text evidence="1">The sequence shown here is derived from an EMBL/GenBank/DDBJ whole genome shotgun (WGS) entry which is preliminary data.</text>
</comment>
<protein>
    <submittedName>
        <fullName evidence="1">Uncharacterized protein</fullName>
    </submittedName>
</protein>
<accession>A0ABN1DCX8</accession>
<sequence length="60" mass="6510">MRTELVHEGTIHSGRVSLWDGRASSLCGKKFGPGTFREPFIFGGVTCGDCKTAKKIGQRP</sequence>
<dbReference type="Proteomes" id="UP001500729">
    <property type="component" value="Unassembled WGS sequence"/>
</dbReference>
<name>A0ABN1DCX8_SACER</name>
<dbReference type="RefSeq" id="WP_009946393.1">
    <property type="nucleotide sequence ID" value="NZ_BAAAGS010000031.1"/>
</dbReference>
<dbReference type="EMBL" id="BAAAGS010000031">
    <property type="protein sequence ID" value="GAA0540392.1"/>
    <property type="molecule type" value="Genomic_DNA"/>
</dbReference>
<gene>
    <name evidence="1" type="ORF">GCM10009533_44340</name>
</gene>
<evidence type="ECO:0000313" key="1">
    <source>
        <dbReference type="EMBL" id="GAA0540392.1"/>
    </source>
</evidence>
<evidence type="ECO:0000313" key="2">
    <source>
        <dbReference type="Proteomes" id="UP001500729"/>
    </source>
</evidence>
<organism evidence="1 2">
    <name type="scientific">Saccharopolyspora erythraea</name>
    <name type="common">Streptomyces erythraeus</name>
    <dbReference type="NCBI Taxonomy" id="1836"/>
    <lineage>
        <taxon>Bacteria</taxon>
        <taxon>Bacillati</taxon>
        <taxon>Actinomycetota</taxon>
        <taxon>Actinomycetes</taxon>
        <taxon>Pseudonocardiales</taxon>
        <taxon>Pseudonocardiaceae</taxon>
        <taxon>Saccharopolyspora</taxon>
    </lineage>
</organism>
<reference evidence="1 2" key="1">
    <citation type="journal article" date="2019" name="Int. J. Syst. Evol. Microbiol.">
        <title>The Global Catalogue of Microorganisms (GCM) 10K type strain sequencing project: providing services to taxonomists for standard genome sequencing and annotation.</title>
        <authorList>
            <consortium name="The Broad Institute Genomics Platform"/>
            <consortium name="The Broad Institute Genome Sequencing Center for Infectious Disease"/>
            <person name="Wu L."/>
            <person name="Ma J."/>
        </authorList>
    </citation>
    <scope>NUCLEOTIDE SEQUENCE [LARGE SCALE GENOMIC DNA]</scope>
    <source>
        <strain evidence="1 2">JCM 10303</strain>
    </source>
</reference>
<keyword evidence="2" id="KW-1185">Reference proteome</keyword>
<proteinExistence type="predicted"/>